<dbReference type="RefSeq" id="WP_082724288.1">
    <property type="nucleotide sequence ID" value="NZ_FNSN01000003.1"/>
</dbReference>
<dbReference type="CDD" id="cd06261">
    <property type="entry name" value="TM_PBP2"/>
    <property type="match status" value="1"/>
</dbReference>
<dbReference type="STRING" id="156980.SAMN04489745_0232"/>
<dbReference type="PANTHER" id="PTHR43163">
    <property type="entry name" value="DIPEPTIDE TRANSPORT SYSTEM PERMEASE PROTEIN DPPB-RELATED"/>
    <property type="match status" value="1"/>
</dbReference>
<keyword evidence="5 7" id="KW-1133">Transmembrane helix</keyword>
<accession>A0A1H4JJZ4</accession>
<dbReference type="AlphaFoldDB" id="A0A1H4JJZ4"/>
<dbReference type="InterPro" id="IPR000515">
    <property type="entry name" value="MetI-like"/>
</dbReference>
<gene>
    <name evidence="10" type="ORF">SAMN04489745_0232</name>
</gene>
<proteinExistence type="inferred from homology"/>
<reference evidence="10 11" key="1">
    <citation type="submission" date="2016-10" db="EMBL/GenBank/DDBJ databases">
        <authorList>
            <person name="de Groot N.N."/>
        </authorList>
    </citation>
    <scope>NUCLEOTIDE SEQUENCE [LARGE SCALE GENOMIC DNA]</scope>
    <source>
        <strain evidence="10 11">DSM 10495</strain>
    </source>
</reference>
<comment type="similarity">
    <text evidence="7">Belongs to the binding-protein-dependent transport system permease family.</text>
</comment>
<feature type="compositionally biased region" description="Gly residues" evidence="8">
    <location>
        <begin position="14"/>
        <end position="31"/>
    </location>
</feature>
<feature type="transmembrane region" description="Helical" evidence="7">
    <location>
        <begin position="275"/>
        <end position="297"/>
    </location>
</feature>
<dbReference type="Gene3D" id="1.10.3720.10">
    <property type="entry name" value="MetI-like"/>
    <property type="match status" value="1"/>
</dbReference>
<dbReference type="EMBL" id="FNSN01000003">
    <property type="protein sequence ID" value="SEB46640.1"/>
    <property type="molecule type" value="Genomic_DNA"/>
</dbReference>
<feature type="transmembrane region" description="Helical" evidence="7">
    <location>
        <begin position="218"/>
        <end position="240"/>
    </location>
</feature>
<keyword evidence="3" id="KW-1003">Cell membrane</keyword>
<evidence type="ECO:0000259" key="9">
    <source>
        <dbReference type="PROSITE" id="PS50928"/>
    </source>
</evidence>
<dbReference type="Proteomes" id="UP000182652">
    <property type="component" value="Unassembled WGS sequence"/>
</dbReference>
<evidence type="ECO:0000256" key="6">
    <source>
        <dbReference type="ARBA" id="ARBA00023136"/>
    </source>
</evidence>
<dbReference type="GO" id="GO:0055085">
    <property type="term" value="P:transmembrane transport"/>
    <property type="evidence" value="ECO:0007669"/>
    <property type="project" value="InterPro"/>
</dbReference>
<evidence type="ECO:0000256" key="7">
    <source>
        <dbReference type="RuleBase" id="RU363032"/>
    </source>
</evidence>
<sequence>MTAVDVKPSPDSPGPGGSGASGGADGPGVPGASGKARRRKGGSRPRFVLVKIGTLLLTLFVASLAVFFSRFLVPGDPARFLLRGRSPKPEALAEITRQYGLDKPPWEQYVNWLGGILHGDWGRSLTYRQDVSDVLLNRLPTTLQLVALAAVFITVLGLLAGIIASLNKGFGDKFILISLTAAGAVPPFVAAIGLVAVFSVNLGWFPSFGSGDGFWDRIWHLTLPALALGVTYIAFVARVTRSSMNEQLIREHVEVATSRGLTRPTVVLRHVLRNALGPILTVSGVLIAGLLVSSAIIEQTFGLTGIGQLLVQSIDRLDFGVVQAIVMVVVTAFVVVNTVVDLVQPLIDPRIAAGSETR</sequence>
<dbReference type="GO" id="GO:0005886">
    <property type="term" value="C:plasma membrane"/>
    <property type="evidence" value="ECO:0007669"/>
    <property type="project" value="UniProtKB-SubCell"/>
</dbReference>
<evidence type="ECO:0000256" key="4">
    <source>
        <dbReference type="ARBA" id="ARBA00022692"/>
    </source>
</evidence>
<dbReference type="InterPro" id="IPR045621">
    <property type="entry name" value="BPD_transp_1_N"/>
</dbReference>
<evidence type="ECO:0000256" key="5">
    <source>
        <dbReference type="ARBA" id="ARBA00022989"/>
    </source>
</evidence>
<organism evidence="10 11">
    <name type="scientific">Arthrobacter woluwensis</name>
    <dbReference type="NCBI Taxonomy" id="156980"/>
    <lineage>
        <taxon>Bacteria</taxon>
        <taxon>Bacillati</taxon>
        <taxon>Actinomycetota</taxon>
        <taxon>Actinomycetes</taxon>
        <taxon>Micrococcales</taxon>
        <taxon>Micrococcaceae</taxon>
        <taxon>Arthrobacter</taxon>
    </lineage>
</organism>
<evidence type="ECO:0000256" key="1">
    <source>
        <dbReference type="ARBA" id="ARBA00004651"/>
    </source>
</evidence>
<comment type="subcellular location">
    <subcellularLocation>
        <location evidence="1 7">Cell membrane</location>
        <topology evidence="1 7">Multi-pass membrane protein</topology>
    </subcellularLocation>
</comment>
<keyword evidence="2 7" id="KW-0813">Transport</keyword>
<dbReference type="SUPFAM" id="SSF161098">
    <property type="entry name" value="MetI-like"/>
    <property type="match status" value="1"/>
</dbReference>
<dbReference type="PROSITE" id="PS50928">
    <property type="entry name" value="ABC_TM1"/>
    <property type="match status" value="1"/>
</dbReference>
<dbReference type="Pfam" id="PF19300">
    <property type="entry name" value="BPD_transp_1_N"/>
    <property type="match status" value="1"/>
</dbReference>
<feature type="transmembrane region" description="Helical" evidence="7">
    <location>
        <begin position="317"/>
        <end position="340"/>
    </location>
</feature>
<name>A0A1H4JJZ4_9MICC</name>
<feature type="transmembrane region" description="Helical" evidence="7">
    <location>
        <begin position="47"/>
        <end position="73"/>
    </location>
</feature>
<protein>
    <submittedName>
        <fullName evidence="10">Peptide/nickel transport system permease protein</fullName>
    </submittedName>
</protein>
<keyword evidence="4 7" id="KW-0812">Transmembrane</keyword>
<evidence type="ECO:0000313" key="11">
    <source>
        <dbReference type="Proteomes" id="UP000182652"/>
    </source>
</evidence>
<evidence type="ECO:0000256" key="3">
    <source>
        <dbReference type="ARBA" id="ARBA00022475"/>
    </source>
</evidence>
<feature type="region of interest" description="Disordered" evidence="8">
    <location>
        <begin position="1"/>
        <end position="40"/>
    </location>
</feature>
<evidence type="ECO:0000256" key="2">
    <source>
        <dbReference type="ARBA" id="ARBA00022448"/>
    </source>
</evidence>
<evidence type="ECO:0000256" key="8">
    <source>
        <dbReference type="SAM" id="MobiDB-lite"/>
    </source>
</evidence>
<feature type="transmembrane region" description="Helical" evidence="7">
    <location>
        <begin position="145"/>
        <end position="167"/>
    </location>
</feature>
<evidence type="ECO:0000313" key="10">
    <source>
        <dbReference type="EMBL" id="SEB46640.1"/>
    </source>
</evidence>
<dbReference type="PANTHER" id="PTHR43163:SF7">
    <property type="entry name" value="DIPEPTIDE-TRANSPORT INTEGRAL MEMBRANE PROTEIN ABC TRANSPORTER DPPB-RELATED"/>
    <property type="match status" value="1"/>
</dbReference>
<dbReference type="InterPro" id="IPR035906">
    <property type="entry name" value="MetI-like_sf"/>
</dbReference>
<dbReference type="Pfam" id="PF00528">
    <property type="entry name" value="BPD_transp_1"/>
    <property type="match status" value="1"/>
</dbReference>
<keyword evidence="11" id="KW-1185">Reference proteome</keyword>
<feature type="domain" description="ABC transmembrane type-1" evidence="9">
    <location>
        <begin position="139"/>
        <end position="340"/>
    </location>
</feature>
<feature type="transmembrane region" description="Helical" evidence="7">
    <location>
        <begin position="174"/>
        <end position="198"/>
    </location>
</feature>
<keyword evidence="6 7" id="KW-0472">Membrane</keyword>